<comment type="similarity">
    <text evidence="2">Belongs to the Nudix hydrolase family.</text>
</comment>
<name>A0A1F6DE51_9BACT</name>
<sequence length="138" mass="15750">MEKERPTVGTGIFIRKNGKILMGKRKGTLGGGTWALPGGHLEMGETFEECVTREIFEETGLEVQNIKFITAQNNIFDDGISRHFVTLLFSADWKSGEPKNLEPDKCERWEWFTWGDFPEPLFIPTKNFIETGINPLEI</sequence>
<dbReference type="InterPro" id="IPR000086">
    <property type="entry name" value="NUDIX_hydrolase_dom"/>
</dbReference>
<evidence type="ECO:0000259" key="3">
    <source>
        <dbReference type="PROSITE" id="PS51462"/>
    </source>
</evidence>
<comment type="caution">
    <text evidence="4">The sequence shown here is derived from an EMBL/GenBank/DDBJ whole genome shotgun (WGS) entry which is preliminary data.</text>
</comment>
<dbReference type="InterPro" id="IPR015797">
    <property type="entry name" value="NUDIX_hydrolase-like_dom_sf"/>
</dbReference>
<dbReference type="PANTHER" id="PTHR16099">
    <property type="entry name" value="8-OXO-DGTP DIPHOSPHATES NUDT15"/>
    <property type="match status" value="1"/>
</dbReference>
<dbReference type="PRINTS" id="PR00502">
    <property type="entry name" value="NUDIXFAMILY"/>
</dbReference>
<accession>A0A1F6DE51</accession>
<proteinExistence type="inferred from homology"/>
<dbReference type="Gene3D" id="3.90.79.10">
    <property type="entry name" value="Nucleoside Triphosphate Pyrophosphohydrolase"/>
    <property type="match status" value="1"/>
</dbReference>
<protein>
    <submittedName>
        <fullName evidence="4">DNA mismatch repair protein MutT</fullName>
    </submittedName>
</protein>
<feature type="domain" description="Nudix hydrolase" evidence="3">
    <location>
        <begin position="3"/>
        <end position="135"/>
    </location>
</feature>
<dbReference type="PROSITE" id="PS00893">
    <property type="entry name" value="NUDIX_BOX"/>
    <property type="match status" value="1"/>
</dbReference>
<dbReference type="SUPFAM" id="SSF55811">
    <property type="entry name" value="Nudix"/>
    <property type="match status" value="1"/>
</dbReference>
<organism evidence="4 5">
    <name type="scientific">Candidatus Kaiserbacteria bacterium RIFCSPHIGHO2_02_FULL_49_16</name>
    <dbReference type="NCBI Taxonomy" id="1798490"/>
    <lineage>
        <taxon>Bacteria</taxon>
        <taxon>Candidatus Kaiseribacteriota</taxon>
    </lineage>
</organism>
<gene>
    <name evidence="4" type="ORF">A3C86_01895</name>
</gene>
<dbReference type="Pfam" id="PF00293">
    <property type="entry name" value="NUDIX"/>
    <property type="match status" value="1"/>
</dbReference>
<dbReference type="InterPro" id="IPR020084">
    <property type="entry name" value="NUDIX_hydrolase_CS"/>
</dbReference>
<keyword evidence="1 2" id="KW-0378">Hydrolase</keyword>
<reference evidence="4 5" key="1">
    <citation type="journal article" date="2016" name="Nat. Commun.">
        <title>Thousands of microbial genomes shed light on interconnected biogeochemical processes in an aquifer system.</title>
        <authorList>
            <person name="Anantharaman K."/>
            <person name="Brown C.T."/>
            <person name="Hug L.A."/>
            <person name="Sharon I."/>
            <person name="Castelle C.J."/>
            <person name="Probst A.J."/>
            <person name="Thomas B.C."/>
            <person name="Singh A."/>
            <person name="Wilkins M.J."/>
            <person name="Karaoz U."/>
            <person name="Brodie E.L."/>
            <person name="Williams K.H."/>
            <person name="Hubbard S.S."/>
            <person name="Banfield J.F."/>
        </authorList>
    </citation>
    <scope>NUCLEOTIDE SEQUENCE [LARGE SCALE GENOMIC DNA]</scope>
</reference>
<dbReference type="PANTHER" id="PTHR16099:SF5">
    <property type="entry name" value="NUCLEOTIDE TRIPHOSPHATE DIPHOSPHATASE NUDT15"/>
    <property type="match status" value="1"/>
</dbReference>
<dbReference type="AlphaFoldDB" id="A0A1F6DE51"/>
<dbReference type="InterPro" id="IPR020476">
    <property type="entry name" value="Nudix_hydrolase"/>
</dbReference>
<dbReference type="EMBL" id="MFLD01000023">
    <property type="protein sequence ID" value="OGG59694.1"/>
    <property type="molecule type" value="Genomic_DNA"/>
</dbReference>
<evidence type="ECO:0000256" key="1">
    <source>
        <dbReference type="ARBA" id="ARBA00022801"/>
    </source>
</evidence>
<evidence type="ECO:0000313" key="4">
    <source>
        <dbReference type="EMBL" id="OGG59694.1"/>
    </source>
</evidence>
<dbReference type="GO" id="GO:0005829">
    <property type="term" value="C:cytosol"/>
    <property type="evidence" value="ECO:0007669"/>
    <property type="project" value="TreeGrafter"/>
</dbReference>
<evidence type="ECO:0000313" key="5">
    <source>
        <dbReference type="Proteomes" id="UP000178042"/>
    </source>
</evidence>
<dbReference type="CDD" id="cd04678">
    <property type="entry name" value="NUDIX_MTH2_Nudt15"/>
    <property type="match status" value="1"/>
</dbReference>
<dbReference type="GO" id="GO:0006203">
    <property type="term" value="P:dGTP catabolic process"/>
    <property type="evidence" value="ECO:0007669"/>
    <property type="project" value="TreeGrafter"/>
</dbReference>
<evidence type="ECO:0000256" key="2">
    <source>
        <dbReference type="RuleBase" id="RU003476"/>
    </source>
</evidence>
<dbReference type="Proteomes" id="UP000178042">
    <property type="component" value="Unassembled WGS sequence"/>
</dbReference>
<dbReference type="PROSITE" id="PS51462">
    <property type="entry name" value="NUDIX"/>
    <property type="match status" value="1"/>
</dbReference>
<dbReference type="GO" id="GO:0035539">
    <property type="term" value="F:8-oxo-7,8-dihydrodeoxyguanosine triphosphate pyrophosphatase activity"/>
    <property type="evidence" value="ECO:0007669"/>
    <property type="project" value="TreeGrafter"/>
</dbReference>
<dbReference type="FunFam" id="3.90.79.10:FF:000060">
    <property type="entry name" value="Nudix hydrolase 1"/>
    <property type="match status" value="1"/>
</dbReference>